<dbReference type="PANTHER" id="PTHR33050:SF7">
    <property type="entry name" value="RIBONUCLEASE H"/>
    <property type="match status" value="1"/>
</dbReference>
<dbReference type="InterPro" id="IPR052055">
    <property type="entry name" value="Hepadnavirus_pol/RT"/>
</dbReference>
<dbReference type="PANTHER" id="PTHR33050">
    <property type="entry name" value="REVERSE TRANSCRIPTASE DOMAIN-CONTAINING PROTEIN"/>
    <property type="match status" value="1"/>
</dbReference>
<dbReference type="OrthoDB" id="101778at2759"/>
<accession>A0A9W6TPQ9</accession>
<proteinExistence type="predicted"/>
<evidence type="ECO:0000313" key="2">
    <source>
        <dbReference type="Proteomes" id="UP001165121"/>
    </source>
</evidence>
<comment type="caution">
    <text evidence="1">The sequence shown here is derived from an EMBL/GenBank/DDBJ whole genome shotgun (WGS) entry which is preliminary data.</text>
</comment>
<dbReference type="AlphaFoldDB" id="A0A9W6TPQ9"/>
<name>A0A9W6TPQ9_9STRA</name>
<sequence length="586" mass="63788">MMPPTRPASASSCSRRATLFPVRLCANKTSIRTPTSSCKLGTWRMPFAMLAPTVGVRILFGERLEADNALVIDTSAAFGWSGSPASYDVVGGAIAYLHGRSVNVARDAGTFNYVWVDDHTNVAANIGSNCADVEQSLRLAMATVLGPDAINEDKFTSWARRQQIIGLIFDTVTNTVVMPASKIAMALECVPPSSALATRSGFLRDETRSRVVVSYLGSSVPERHSAVLFPRTGSPDTVVEMDVSDDGLCALVAAGRQVLRYRFALTERHLIQTTKTVPMTGFDINYRELLSCAFTVHTWGSAWTSHQGDPLATPVHVQFRIDNTSAVSWQTKMGSRNTRAQTVIRLRSHWELAFGLHFSSIHVPGAENRIADAGSRSFCKLGVGSPFPGSNKWLAAGSTVGGRHTAGADIAYYLRAHSVAESTYTNLRSPQISIAYGSGRRVRASSIVSVLHGTAHFFQAVALPLPCNHPQIRMVLQGISRLDSPSRHKAPVSHQLLETCYQSLDLPKPSDQALWGVLCLAFFFLMRQSKIAAKGTKFSWFAMKMSNIAVTDGTITREAQFATTVHIQLMGSNTNQYAPPHTHNDC</sequence>
<keyword evidence="2" id="KW-1185">Reference proteome</keyword>
<reference evidence="1" key="1">
    <citation type="submission" date="2023-04" db="EMBL/GenBank/DDBJ databases">
        <title>Phytophthora fragariaefolia NBRC 109709.</title>
        <authorList>
            <person name="Ichikawa N."/>
            <person name="Sato H."/>
            <person name="Tonouchi N."/>
        </authorList>
    </citation>
    <scope>NUCLEOTIDE SEQUENCE</scope>
    <source>
        <strain evidence="1">NBRC 109709</strain>
    </source>
</reference>
<dbReference type="Proteomes" id="UP001165121">
    <property type="component" value="Unassembled WGS sequence"/>
</dbReference>
<dbReference type="EMBL" id="BSXT01000171">
    <property type="protein sequence ID" value="GMF19673.1"/>
    <property type="molecule type" value="Genomic_DNA"/>
</dbReference>
<evidence type="ECO:0000313" key="1">
    <source>
        <dbReference type="EMBL" id="GMF19673.1"/>
    </source>
</evidence>
<gene>
    <name evidence="1" type="ORF">Pfra01_000211700</name>
</gene>
<dbReference type="CDD" id="cd09275">
    <property type="entry name" value="RNase_HI_RT_DIRS1"/>
    <property type="match status" value="1"/>
</dbReference>
<protein>
    <submittedName>
        <fullName evidence="1">Unnamed protein product</fullName>
    </submittedName>
</protein>
<organism evidence="1 2">
    <name type="scientific">Phytophthora fragariaefolia</name>
    <dbReference type="NCBI Taxonomy" id="1490495"/>
    <lineage>
        <taxon>Eukaryota</taxon>
        <taxon>Sar</taxon>
        <taxon>Stramenopiles</taxon>
        <taxon>Oomycota</taxon>
        <taxon>Peronosporomycetes</taxon>
        <taxon>Peronosporales</taxon>
        <taxon>Peronosporaceae</taxon>
        <taxon>Phytophthora</taxon>
    </lineage>
</organism>